<accession>A0A9P6I608</accession>
<dbReference type="AlphaFoldDB" id="A0A9P6I608"/>
<feature type="compositionally biased region" description="Pro residues" evidence="1">
    <location>
        <begin position="398"/>
        <end position="410"/>
    </location>
</feature>
<evidence type="ECO:0000256" key="1">
    <source>
        <dbReference type="SAM" id="MobiDB-lite"/>
    </source>
</evidence>
<dbReference type="EMBL" id="JAATWM020000017">
    <property type="protein sequence ID" value="KAF9876654.1"/>
    <property type="molecule type" value="Genomic_DNA"/>
</dbReference>
<dbReference type="GeneID" id="62161853"/>
<feature type="region of interest" description="Disordered" evidence="1">
    <location>
        <begin position="356"/>
        <end position="422"/>
    </location>
</feature>
<name>A0A9P6I608_9PEZI</name>
<protein>
    <submittedName>
        <fullName evidence="2">Uncharacterized protein</fullName>
    </submittedName>
</protein>
<dbReference type="Proteomes" id="UP000781932">
    <property type="component" value="Unassembled WGS sequence"/>
</dbReference>
<sequence>MSNLGLADPLNSVPASPELNKAFNKFLQTNSITLIWRESHSPYQDIYAGIESDLLSEQTALLSPGGKAPDAAKRQQMRENLDQRAPLLYSWSEALTLSNGNTISIAGNLSSTSWFLSYAPGTPIFVYSRNYAREPGHEDNFHYGGYVPYPPDYALRRLKTLTVDILGQIVTLLAFDACNPAPMSDHYAGLLNLATESNADLVPFARDVWSNWKCRFEGKPSVYYVHALQKNAKAREWAFTLMRTPAAGNEEEGFRAALSLVARILTNTRNDERVNARLKELALAYVAEEGKRAKEWLFEEGSSDEDVLVYKKGIIDKSIHEHYAAYPGLWYYSTPFFLPPGSDLPRFYLRLVDNTPEQPEQDEQVPNEAADDDDDDDGGNDNDASLDVIVVNTRSPKKPPAIPTPNPSSSPPRLRHPRTLALRRSYRNRC</sequence>
<proteinExistence type="predicted"/>
<evidence type="ECO:0000313" key="2">
    <source>
        <dbReference type="EMBL" id="KAF9876654.1"/>
    </source>
</evidence>
<organism evidence="2 3">
    <name type="scientific">Colletotrichum karsti</name>
    <dbReference type="NCBI Taxonomy" id="1095194"/>
    <lineage>
        <taxon>Eukaryota</taxon>
        <taxon>Fungi</taxon>
        <taxon>Dikarya</taxon>
        <taxon>Ascomycota</taxon>
        <taxon>Pezizomycotina</taxon>
        <taxon>Sordariomycetes</taxon>
        <taxon>Hypocreomycetidae</taxon>
        <taxon>Glomerellales</taxon>
        <taxon>Glomerellaceae</taxon>
        <taxon>Colletotrichum</taxon>
        <taxon>Colletotrichum boninense species complex</taxon>
    </lineage>
</organism>
<comment type="caution">
    <text evidence="2">The sequence shown here is derived from an EMBL/GenBank/DDBJ whole genome shotgun (WGS) entry which is preliminary data.</text>
</comment>
<keyword evidence="3" id="KW-1185">Reference proteome</keyword>
<feature type="compositionally biased region" description="Acidic residues" evidence="1">
    <location>
        <begin position="359"/>
        <end position="380"/>
    </location>
</feature>
<reference evidence="2" key="1">
    <citation type="submission" date="2020-03" db="EMBL/GenBank/DDBJ databases">
        <authorList>
            <person name="He L."/>
        </authorList>
    </citation>
    <scope>NUCLEOTIDE SEQUENCE</scope>
    <source>
        <strain evidence="2">CkLH20</strain>
    </source>
</reference>
<reference evidence="2" key="2">
    <citation type="submission" date="2020-11" db="EMBL/GenBank/DDBJ databases">
        <title>Whole genome sequencing of Colletotrichum sp.</title>
        <authorList>
            <person name="Li H."/>
        </authorList>
    </citation>
    <scope>NUCLEOTIDE SEQUENCE</scope>
    <source>
        <strain evidence="2">CkLH20</strain>
    </source>
</reference>
<dbReference type="RefSeq" id="XP_038746115.1">
    <property type="nucleotide sequence ID" value="XM_038888779.1"/>
</dbReference>
<evidence type="ECO:0000313" key="3">
    <source>
        <dbReference type="Proteomes" id="UP000781932"/>
    </source>
</evidence>
<gene>
    <name evidence="2" type="ORF">CkaCkLH20_06062</name>
</gene>